<feature type="compositionally biased region" description="Basic and acidic residues" evidence="1">
    <location>
        <begin position="442"/>
        <end position="483"/>
    </location>
</feature>
<sequence>MAASSASVLWLEKTKLQIQNLQEWKEFTSNLYDAVQQQMTENNINFFNDLSETEKIFVLEKAAKALKSGAIYNDLSARISSSLEENILNCVAQEQQDGVIPRSDVMASHIQDGVINILENRPSMKVKLRALLNQPIPITLRTLAWKLQLSNTKARTEYLTHVSMNKARSVLDREVALHCEALLAKEPTFQNLKDNKGIARCMRNVMSYCHKYAKINLLNEDYFLVVPLAQTIFATSKASTTLDSLSTQLVEEYISFMESRPPIMHRNEHPEESGIFQTMSSKLQSVDRNLAETIQNIYSTEASNPDDALILGLQRILQPIYQVFFVGYLNMNTLLYVWDQYILGLDEPEFNCLPDFGLAFLMLLQRHLKGLTTENDMQAVLKTAGISLSIQEFQSLINKYFYEDLFTTLNKGGSSQFPVHDPTQATPHWSYVTKVTTHPRTRPQDRRKAREERETLKRQMAENKQREEHQRQQREEEQKRQQEERLNQILAETRRKYETDKAALENQLKQEQQNSYEIEKRATQQINDLQTEIGRLMKQRRVSVGGDSVGR</sequence>
<evidence type="ECO:0000313" key="2">
    <source>
        <dbReference type="EMBL" id="KAG8590612.1"/>
    </source>
</evidence>
<protein>
    <submittedName>
        <fullName evidence="2">Uncharacterized protein</fullName>
    </submittedName>
</protein>
<name>A0AAV7D381_ENGPU</name>
<reference evidence="2" key="1">
    <citation type="thesis" date="2020" institute="ProQuest LLC" country="789 East Eisenhower Parkway, Ann Arbor, MI, USA">
        <title>Comparative Genomics and Chromosome Evolution.</title>
        <authorList>
            <person name="Mudd A.B."/>
        </authorList>
    </citation>
    <scope>NUCLEOTIDE SEQUENCE</scope>
    <source>
        <strain evidence="2">237g6f4</strain>
        <tissue evidence="2">Blood</tissue>
    </source>
</reference>
<accession>A0AAV7D381</accession>
<gene>
    <name evidence="2" type="ORF">GDO81_006812</name>
</gene>
<dbReference type="Proteomes" id="UP000824782">
    <property type="component" value="Unassembled WGS sequence"/>
</dbReference>
<organism evidence="2 3">
    <name type="scientific">Engystomops pustulosus</name>
    <name type="common">Tungara frog</name>
    <name type="synonym">Physalaemus pustulosus</name>
    <dbReference type="NCBI Taxonomy" id="76066"/>
    <lineage>
        <taxon>Eukaryota</taxon>
        <taxon>Metazoa</taxon>
        <taxon>Chordata</taxon>
        <taxon>Craniata</taxon>
        <taxon>Vertebrata</taxon>
        <taxon>Euteleostomi</taxon>
        <taxon>Amphibia</taxon>
        <taxon>Batrachia</taxon>
        <taxon>Anura</taxon>
        <taxon>Neobatrachia</taxon>
        <taxon>Hyloidea</taxon>
        <taxon>Leptodactylidae</taxon>
        <taxon>Leiuperinae</taxon>
        <taxon>Engystomops</taxon>
    </lineage>
</organism>
<keyword evidence="3" id="KW-1185">Reference proteome</keyword>
<proteinExistence type="predicted"/>
<comment type="caution">
    <text evidence="2">The sequence shown here is derived from an EMBL/GenBank/DDBJ whole genome shotgun (WGS) entry which is preliminary data.</text>
</comment>
<dbReference type="AlphaFoldDB" id="A0AAV7D381"/>
<dbReference type="EMBL" id="WNYA01000002">
    <property type="protein sequence ID" value="KAG8590612.1"/>
    <property type="molecule type" value="Genomic_DNA"/>
</dbReference>
<feature type="region of interest" description="Disordered" evidence="1">
    <location>
        <begin position="428"/>
        <end position="483"/>
    </location>
</feature>
<evidence type="ECO:0000313" key="3">
    <source>
        <dbReference type="Proteomes" id="UP000824782"/>
    </source>
</evidence>
<evidence type="ECO:0000256" key="1">
    <source>
        <dbReference type="SAM" id="MobiDB-lite"/>
    </source>
</evidence>